<reference evidence="1" key="1">
    <citation type="submission" date="2019-08" db="EMBL/GenBank/DDBJ databases">
        <authorList>
            <person name="Kucharzyk K."/>
            <person name="Murdoch R.W."/>
            <person name="Higgins S."/>
            <person name="Loffler F."/>
        </authorList>
    </citation>
    <scope>NUCLEOTIDE SEQUENCE</scope>
</reference>
<organism evidence="1">
    <name type="scientific">bioreactor metagenome</name>
    <dbReference type="NCBI Taxonomy" id="1076179"/>
    <lineage>
        <taxon>unclassified sequences</taxon>
        <taxon>metagenomes</taxon>
        <taxon>ecological metagenomes</taxon>
    </lineage>
</organism>
<protein>
    <submittedName>
        <fullName evidence="1">Uncharacterized protein</fullName>
    </submittedName>
</protein>
<dbReference type="EMBL" id="VSSQ01097729">
    <property type="protein sequence ID" value="MPN40966.1"/>
    <property type="molecule type" value="Genomic_DNA"/>
</dbReference>
<gene>
    <name evidence="1" type="ORF">SDC9_188506</name>
</gene>
<sequence>MFEFDRPTGLFSHQRRKEKEGLVAGITTAKLPAHIFADDTHIVNGNLQHLAHVHTRLIGGVRIGDNSQFIIIPLGHTTPRVKSTLGGVVVHCVHLQHNISVLKAFLNVPFLEEHIRSAYRVMRQNVFRSSFRVHQWSIWLHGRDGVHHKR</sequence>
<comment type="caution">
    <text evidence="1">The sequence shown here is derived from an EMBL/GenBank/DDBJ whole genome shotgun (WGS) entry which is preliminary data.</text>
</comment>
<dbReference type="AlphaFoldDB" id="A0A645HQX7"/>
<proteinExistence type="predicted"/>
<accession>A0A645HQX7</accession>
<evidence type="ECO:0000313" key="1">
    <source>
        <dbReference type="EMBL" id="MPN40966.1"/>
    </source>
</evidence>
<name>A0A645HQX7_9ZZZZ</name>